<evidence type="ECO:0000256" key="1">
    <source>
        <dbReference type="ARBA" id="ARBA00022553"/>
    </source>
</evidence>
<evidence type="ECO:0000259" key="7">
    <source>
        <dbReference type="PROSITE" id="PS50110"/>
    </source>
</evidence>
<feature type="modified residue" description="4-aspartylphosphate" evidence="6">
    <location>
        <position position="54"/>
    </location>
</feature>
<evidence type="ECO:0000256" key="2">
    <source>
        <dbReference type="ARBA" id="ARBA00023012"/>
    </source>
</evidence>
<keyword evidence="1 6" id="KW-0597">Phosphoprotein</keyword>
<dbReference type="InterPro" id="IPR011006">
    <property type="entry name" value="CheY-like_superfamily"/>
</dbReference>
<evidence type="ECO:0000256" key="6">
    <source>
        <dbReference type="PROSITE-ProRule" id="PRU00169"/>
    </source>
</evidence>
<protein>
    <recommendedName>
        <fullName evidence="7">Response regulatory domain-containing protein</fullName>
    </recommendedName>
</protein>
<keyword evidence="5" id="KW-0804">Transcription</keyword>
<dbReference type="InterPro" id="IPR050595">
    <property type="entry name" value="Bact_response_regulator"/>
</dbReference>
<name>A0A2G9YCL1_9BACT</name>
<dbReference type="FunFam" id="3.40.50.2300:FF:000001">
    <property type="entry name" value="DNA-binding response regulator PhoB"/>
    <property type="match status" value="1"/>
</dbReference>
<keyword evidence="3" id="KW-0805">Transcription regulation</keyword>
<sequence>MLKNKILIVEDEILMLKTLVNTLNNHGFSTLEAQDGEQGLALALKEKPDLILLDIIMPKMDGLAMLKELRKEAWGKEVPIIFLTNLSDPEKIIQATKDYTQTLDNIAYEYLIKSDYHLADVVKIIKTKLEIS</sequence>
<reference evidence="8 9" key="1">
    <citation type="submission" date="2017-09" db="EMBL/GenBank/DDBJ databases">
        <title>Depth-based differentiation of microbial function through sediment-hosted aquifers and enrichment of novel symbionts in the deep terrestrial subsurface.</title>
        <authorList>
            <person name="Probst A.J."/>
            <person name="Ladd B."/>
            <person name="Jarett J.K."/>
            <person name="Geller-Mcgrath D.E."/>
            <person name="Sieber C.M."/>
            <person name="Emerson J.B."/>
            <person name="Anantharaman K."/>
            <person name="Thomas B.C."/>
            <person name="Malmstrom R."/>
            <person name="Stieglmeier M."/>
            <person name="Klingl A."/>
            <person name="Woyke T."/>
            <person name="Ryan C.M."/>
            <person name="Banfield J.F."/>
        </authorList>
    </citation>
    <scope>NUCLEOTIDE SEQUENCE [LARGE SCALE GENOMIC DNA]</scope>
    <source>
        <strain evidence="8">CG23_combo_of_CG06-09_8_20_14_all_37_13</strain>
    </source>
</reference>
<keyword evidence="4" id="KW-0238">DNA-binding</keyword>
<evidence type="ECO:0000313" key="8">
    <source>
        <dbReference type="EMBL" id="PIP16912.1"/>
    </source>
</evidence>
<dbReference type="Pfam" id="PF00072">
    <property type="entry name" value="Response_reg"/>
    <property type="match status" value="1"/>
</dbReference>
<dbReference type="GO" id="GO:0003677">
    <property type="term" value="F:DNA binding"/>
    <property type="evidence" value="ECO:0007669"/>
    <property type="project" value="UniProtKB-KW"/>
</dbReference>
<dbReference type="EMBL" id="PCRH01000061">
    <property type="protein sequence ID" value="PIP16912.1"/>
    <property type="molecule type" value="Genomic_DNA"/>
</dbReference>
<gene>
    <name evidence="8" type="ORF">COX44_02810</name>
</gene>
<evidence type="ECO:0000313" key="9">
    <source>
        <dbReference type="Proteomes" id="UP000231480"/>
    </source>
</evidence>
<dbReference type="AlphaFoldDB" id="A0A2G9YCL1"/>
<dbReference type="GO" id="GO:0000160">
    <property type="term" value="P:phosphorelay signal transduction system"/>
    <property type="evidence" value="ECO:0007669"/>
    <property type="project" value="UniProtKB-KW"/>
</dbReference>
<dbReference type="Gene3D" id="3.40.50.2300">
    <property type="match status" value="1"/>
</dbReference>
<dbReference type="InterPro" id="IPR001789">
    <property type="entry name" value="Sig_transdc_resp-reg_receiver"/>
</dbReference>
<accession>A0A2G9YCL1</accession>
<evidence type="ECO:0000256" key="3">
    <source>
        <dbReference type="ARBA" id="ARBA00023015"/>
    </source>
</evidence>
<dbReference type="SUPFAM" id="SSF52172">
    <property type="entry name" value="CheY-like"/>
    <property type="match status" value="1"/>
</dbReference>
<dbReference type="SMART" id="SM00448">
    <property type="entry name" value="REC"/>
    <property type="match status" value="1"/>
</dbReference>
<keyword evidence="2" id="KW-0902">Two-component regulatory system</keyword>
<dbReference type="PANTHER" id="PTHR44591:SF14">
    <property type="entry name" value="PROTEIN PILG"/>
    <property type="match status" value="1"/>
</dbReference>
<organism evidence="8 9">
    <name type="scientific">Candidatus Portnoybacteria bacterium CG23_combo_of_CG06-09_8_20_14_all_37_13</name>
    <dbReference type="NCBI Taxonomy" id="1974819"/>
    <lineage>
        <taxon>Bacteria</taxon>
        <taxon>Candidatus Portnoyibacteriota</taxon>
    </lineage>
</organism>
<dbReference type="Proteomes" id="UP000231480">
    <property type="component" value="Unassembled WGS sequence"/>
</dbReference>
<dbReference type="PANTHER" id="PTHR44591">
    <property type="entry name" value="STRESS RESPONSE REGULATOR PROTEIN 1"/>
    <property type="match status" value="1"/>
</dbReference>
<dbReference type="PROSITE" id="PS50110">
    <property type="entry name" value="RESPONSE_REGULATORY"/>
    <property type="match status" value="1"/>
</dbReference>
<proteinExistence type="predicted"/>
<comment type="caution">
    <text evidence="8">The sequence shown here is derived from an EMBL/GenBank/DDBJ whole genome shotgun (WGS) entry which is preliminary data.</text>
</comment>
<feature type="domain" description="Response regulatory" evidence="7">
    <location>
        <begin position="5"/>
        <end position="128"/>
    </location>
</feature>
<evidence type="ECO:0000256" key="5">
    <source>
        <dbReference type="ARBA" id="ARBA00023163"/>
    </source>
</evidence>
<evidence type="ECO:0000256" key="4">
    <source>
        <dbReference type="ARBA" id="ARBA00023125"/>
    </source>
</evidence>